<dbReference type="AlphaFoldDB" id="A0A0F9LGZ8"/>
<name>A0A0F9LGZ8_9ZZZZ</name>
<evidence type="ECO:0000313" key="1">
    <source>
        <dbReference type="EMBL" id="KKM63555.1"/>
    </source>
</evidence>
<organism evidence="1">
    <name type="scientific">marine sediment metagenome</name>
    <dbReference type="NCBI Taxonomy" id="412755"/>
    <lineage>
        <taxon>unclassified sequences</taxon>
        <taxon>metagenomes</taxon>
        <taxon>ecological metagenomes</taxon>
    </lineage>
</organism>
<dbReference type="EMBL" id="LAZR01011075">
    <property type="protein sequence ID" value="KKM63555.1"/>
    <property type="molecule type" value="Genomic_DNA"/>
</dbReference>
<comment type="caution">
    <text evidence="1">The sequence shown here is derived from an EMBL/GenBank/DDBJ whole genome shotgun (WGS) entry which is preliminary data.</text>
</comment>
<protein>
    <submittedName>
        <fullName evidence="1">Uncharacterized protein</fullName>
    </submittedName>
</protein>
<sequence length="129" mass="15535">MCVTTFSNKGYEEYGKKMIETFDQYWNKDIELLVFVDSPIDNLKSSRILQFPLTDYPEIQAFTNRHKDNPLAHGKQPFRAFFGSELVLVRTQDFAIKLYKRYQWNEFEMSQFVGIRIRSYHFDLMRKAR</sequence>
<accession>A0A0F9LGZ8</accession>
<proteinExistence type="predicted"/>
<reference evidence="1" key="1">
    <citation type="journal article" date="2015" name="Nature">
        <title>Complex archaea that bridge the gap between prokaryotes and eukaryotes.</title>
        <authorList>
            <person name="Spang A."/>
            <person name="Saw J.H."/>
            <person name="Jorgensen S.L."/>
            <person name="Zaremba-Niedzwiedzka K."/>
            <person name="Martijn J."/>
            <person name="Lind A.E."/>
            <person name="van Eijk R."/>
            <person name="Schleper C."/>
            <person name="Guy L."/>
            <person name="Ettema T.J."/>
        </authorList>
    </citation>
    <scope>NUCLEOTIDE SEQUENCE</scope>
</reference>
<gene>
    <name evidence="1" type="ORF">LCGC14_1510330</name>
</gene>